<name>A0A7X9XCU2_9BACT</name>
<gene>
    <name evidence="4" type="ORF">HHU12_29250</name>
</gene>
<dbReference type="Gene3D" id="3.20.20.80">
    <property type="entry name" value="Glycosidases"/>
    <property type="match status" value="1"/>
</dbReference>
<dbReference type="AlphaFoldDB" id="A0A7X9XCU2"/>
<dbReference type="Gene3D" id="2.80.10.50">
    <property type="match status" value="1"/>
</dbReference>
<keyword evidence="5" id="KW-1185">Reference proteome</keyword>
<evidence type="ECO:0000256" key="1">
    <source>
        <dbReference type="SAM" id="SignalP"/>
    </source>
</evidence>
<reference evidence="4 5" key="1">
    <citation type="submission" date="2020-04" db="EMBL/GenBank/DDBJ databases">
        <title>Flammeovirga sp. SR4, a novel species isolated from seawater.</title>
        <authorList>
            <person name="Wang X."/>
        </authorList>
    </citation>
    <scope>NUCLEOTIDE SEQUENCE [LARGE SCALE GENOMIC DNA]</scope>
    <source>
        <strain evidence="4 5">ATCC 23126</strain>
    </source>
</reference>
<feature type="chain" id="PRO_5030676002" evidence="1">
    <location>
        <begin position="20"/>
        <end position="772"/>
    </location>
</feature>
<feature type="signal peptide" evidence="1">
    <location>
        <begin position="1"/>
        <end position="19"/>
    </location>
</feature>
<dbReference type="Pfam" id="PF18962">
    <property type="entry name" value="Por_Secre_tail"/>
    <property type="match status" value="1"/>
</dbReference>
<keyword evidence="1" id="KW-0732">Signal</keyword>
<dbReference type="CDD" id="cd00161">
    <property type="entry name" value="beta-trefoil_Ricin-like"/>
    <property type="match status" value="1"/>
</dbReference>
<protein>
    <submittedName>
        <fullName evidence="4">T9SS type A sorting domain-containing protein</fullName>
    </submittedName>
</protein>
<proteinExistence type="predicted"/>
<evidence type="ECO:0000259" key="2">
    <source>
        <dbReference type="Pfam" id="PF14200"/>
    </source>
</evidence>
<dbReference type="InterPro" id="IPR026444">
    <property type="entry name" value="Secre_tail"/>
</dbReference>
<dbReference type="NCBIfam" id="TIGR04183">
    <property type="entry name" value="Por_Secre_tail"/>
    <property type="match status" value="1"/>
</dbReference>
<dbReference type="Proteomes" id="UP000576082">
    <property type="component" value="Unassembled WGS sequence"/>
</dbReference>
<organism evidence="4 5">
    <name type="scientific">Flammeovirga aprica JL-4</name>
    <dbReference type="NCBI Taxonomy" id="694437"/>
    <lineage>
        <taxon>Bacteria</taxon>
        <taxon>Pseudomonadati</taxon>
        <taxon>Bacteroidota</taxon>
        <taxon>Cytophagia</taxon>
        <taxon>Cytophagales</taxon>
        <taxon>Flammeovirgaceae</taxon>
        <taxon>Flammeovirga</taxon>
    </lineage>
</organism>
<evidence type="ECO:0000313" key="5">
    <source>
        <dbReference type="Proteomes" id="UP000576082"/>
    </source>
</evidence>
<sequence length="772" mass="88923">MKKYYLLLLLFLSFWHSHAGTITAIQSSQSVFSGTPFEVILEVELNVEETWSDNSKLIGEVNGSTFELSWQKVDEKVEGNQKTFWVKTVVFAEKEIGNVLYTFSFGSSEKKSKEISIEENVLLEDARLSVGYQGWFGSPNDGVIERWNHWFLNNKNQDHPTLDLWPLVNEEDYPDREKTDLVANDGSEMYLYSNAHQSTADTHVQWISDYGINAFFVGRFMEPLSNNEKFKAFRNTVMQNMLDANSNTNYNKRKVKIGIFYNLTTSNNSDADDPKDYLEEMWEDWKDVVDNKNWIQNENYLHKEGKPVLRIYGMGFVNRPSGMTAEETLNAMRRFNDPSHPEYQEKYAAYLIGGVPSKWNKGIGDAFGGEEWQEVYESFDMIQPWLVNRYQTKEKITEWVNEILIPDMIRLNKLKGEGKSIGYLPLIFPGFSWFNLHGKYNGTPREGGTFFWAQAYEFLQAGVQNLMIANFDEVDEGTAIFKCVNKEELLPAVDQFTEEKKFLHLNSENWENVTYPTDWYLRLSGEIAKMIVDEGNRQEIIPIDPASDFIPDGGLPTQDVFLINDLSNLNIKAEKTASETRVQLSLPKATDENLLRWKFQQVEENTYLIVNTFHNQCLWAPNGSDRYLRLKEKETEDGNCRWIINEESPTTFSIQNAVTGRYIAMVAAIDGAYLTEGGTAIKDKTIWKYRSEMTIEKEDDIISSLDPLLTLKVYPNPACSTVFLSHVSDYFLFDINGKLRCKGKGKSIDISVLEKGLYILKVNNKPYKILKN</sequence>
<accession>A0A7X9XCU2</accession>
<evidence type="ECO:0000313" key="4">
    <source>
        <dbReference type="EMBL" id="NME72085.1"/>
    </source>
</evidence>
<feature type="domain" description="Secretion system C-terminal sorting" evidence="3">
    <location>
        <begin position="713"/>
        <end position="769"/>
    </location>
</feature>
<dbReference type="InterPro" id="IPR035992">
    <property type="entry name" value="Ricin_B-like_lectins"/>
</dbReference>
<comment type="caution">
    <text evidence="4">The sequence shown here is derived from an EMBL/GenBank/DDBJ whole genome shotgun (WGS) entry which is preliminary data.</text>
</comment>
<dbReference type="InterPro" id="IPR000772">
    <property type="entry name" value="Ricin_B_lectin"/>
</dbReference>
<dbReference type="Pfam" id="PF14200">
    <property type="entry name" value="RicinB_lectin_2"/>
    <property type="match status" value="1"/>
</dbReference>
<evidence type="ECO:0000259" key="3">
    <source>
        <dbReference type="Pfam" id="PF18962"/>
    </source>
</evidence>
<dbReference type="RefSeq" id="WP_169660279.1">
    <property type="nucleotide sequence ID" value="NZ_JABANE010000132.1"/>
</dbReference>
<dbReference type="EMBL" id="JABANE010000132">
    <property type="protein sequence ID" value="NME72085.1"/>
    <property type="molecule type" value="Genomic_DNA"/>
</dbReference>
<feature type="domain" description="Ricin B lectin" evidence="2">
    <location>
        <begin position="596"/>
        <end position="664"/>
    </location>
</feature>
<dbReference type="SUPFAM" id="SSF50370">
    <property type="entry name" value="Ricin B-like lectins"/>
    <property type="match status" value="1"/>
</dbReference>